<dbReference type="SUPFAM" id="SSF159238">
    <property type="entry name" value="SO1590-like"/>
    <property type="match status" value="1"/>
</dbReference>
<proteinExistence type="predicted"/>
<comment type="caution">
    <text evidence="1">The sequence shown here is derived from an EMBL/GenBank/DDBJ whole genome shotgun (WGS) entry which is preliminary data.</text>
</comment>
<accession>A0ABT7EQX6</accession>
<dbReference type="EMBL" id="JASJUT010000010">
    <property type="protein sequence ID" value="MDK2597439.1"/>
    <property type="molecule type" value="Genomic_DNA"/>
</dbReference>
<evidence type="ECO:0000313" key="1">
    <source>
        <dbReference type="EMBL" id="MDK2597439.1"/>
    </source>
</evidence>
<reference evidence="1 2" key="1">
    <citation type="submission" date="2023-05" db="EMBL/GenBank/DDBJ databases">
        <title>Pseudoalteromonas ardens sp. nov., Pseudoalteromonas obscura sp. nov., and Pseudoalteromonas umbrosa sp. nov., isolated from the coral Montipora capitata.</title>
        <authorList>
            <person name="Thomas E.M."/>
            <person name="Smith E.M."/>
            <person name="Papke E."/>
            <person name="Shlafstein M.D."/>
            <person name="Oline D.K."/>
            <person name="Videau P."/>
            <person name="Saw J.H."/>
            <person name="Strangman W.K."/>
            <person name="Ushijima B."/>
        </authorList>
    </citation>
    <scope>NUCLEOTIDE SEQUENCE [LARGE SCALE GENOMIC DNA]</scope>
    <source>
        <strain evidence="1 2">P94</strain>
    </source>
</reference>
<dbReference type="Pfam" id="PF11528">
    <property type="entry name" value="DUF3224"/>
    <property type="match status" value="1"/>
</dbReference>
<protein>
    <submittedName>
        <fullName evidence="1">DUF3224 domain-containing protein</fullName>
    </submittedName>
</protein>
<name>A0ABT7EQX6_9GAMM</name>
<dbReference type="InterPro" id="IPR023159">
    <property type="entry name" value="SO1590-like_sf"/>
</dbReference>
<evidence type="ECO:0000313" key="2">
    <source>
        <dbReference type="Proteomes" id="UP001231915"/>
    </source>
</evidence>
<gene>
    <name evidence="1" type="ORF">QNM18_20480</name>
</gene>
<dbReference type="InterPro" id="IPR021607">
    <property type="entry name" value="DUF3224"/>
</dbReference>
<organism evidence="1 2">
    <name type="scientific">Pseudoalteromonas obscura</name>
    <dbReference type="NCBI Taxonomy" id="3048491"/>
    <lineage>
        <taxon>Bacteria</taxon>
        <taxon>Pseudomonadati</taxon>
        <taxon>Pseudomonadota</taxon>
        <taxon>Gammaproteobacteria</taxon>
        <taxon>Alteromonadales</taxon>
        <taxon>Pseudoalteromonadaceae</taxon>
        <taxon>Pseudoalteromonas</taxon>
    </lineage>
</organism>
<keyword evidence="2" id="KW-1185">Reference proteome</keyword>
<dbReference type="Proteomes" id="UP001231915">
    <property type="component" value="Unassembled WGS sequence"/>
</dbReference>
<dbReference type="RefSeq" id="WP_211008720.1">
    <property type="nucleotide sequence ID" value="NZ_JASJUT010000010.1"/>
</dbReference>
<dbReference type="Gene3D" id="2.40.350.10">
    <property type="entry name" value="SO1590-like"/>
    <property type="match status" value="1"/>
</dbReference>
<sequence>MAITGTFQINNWQENVTTNMENNCKISSAAVAQSYDGDLVGTSQIHYQLYYNSEGNALFTGYEVISLSEDLSKKIILQHQGKFEGGSASAQFEVIECNFDANLIGKTGSFISKEGGQADYRIG</sequence>